<dbReference type="GO" id="GO:0006419">
    <property type="term" value="P:alanyl-tRNA aminoacylation"/>
    <property type="evidence" value="ECO:0007669"/>
    <property type="project" value="InterPro"/>
</dbReference>
<evidence type="ECO:0000313" key="4">
    <source>
        <dbReference type="WBParaSite" id="SCUD_0000562001-mRNA-1"/>
    </source>
</evidence>
<keyword evidence="3" id="KW-1185">Reference proteome</keyword>
<dbReference type="GO" id="GO:0005739">
    <property type="term" value="C:mitochondrion"/>
    <property type="evidence" value="ECO:0007669"/>
    <property type="project" value="TreeGrafter"/>
</dbReference>
<dbReference type="Proteomes" id="UP000279833">
    <property type="component" value="Unassembled WGS sequence"/>
</dbReference>
<proteinExistence type="predicted"/>
<dbReference type="GO" id="GO:0004813">
    <property type="term" value="F:alanine-tRNA ligase activity"/>
    <property type="evidence" value="ECO:0007669"/>
    <property type="project" value="InterPro"/>
</dbReference>
<dbReference type="SUPFAM" id="SSF101353">
    <property type="entry name" value="Putative anticodon-binding domain of alanyl-tRNA synthetase (AlaRS)"/>
    <property type="match status" value="1"/>
</dbReference>
<dbReference type="GO" id="GO:0005524">
    <property type="term" value="F:ATP binding"/>
    <property type="evidence" value="ECO:0007669"/>
    <property type="project" value="InterPro"/>
</dbReference>
<dbReference type="InterPro" id="IPR050058">
    <property type="entry name" value="Ala-tRNA_ligase"/>
</dbReference>
<evidence type="ECO:0000259" key="1">
    <source>
        <dbReference type="Pfam" id="PF01411"/>
    </source>
</evidence>
<dbReference type="PANTHER" id="PTHR11777">
    <property type="entry name" value="ALANYL-TRNA SYNTHETASE"/>
    <property type="match status" value="1"/>
</dbReference>
<dbReference type="STRING" id="6186.A0A183JSD0"/>
<dbReference type="AlphaFoldDB" id="A0A183JSD0"/>
<organism evidence="4">
    <name type="scientific">Schistosoma curassoni</name>
    <dbReference type="NCBI Taxonomy" id="6186"/>
    <lineage>
        <taxon>Eukaryota</taxon>
        <taxon>Metazoa</taxon>
        <taxon>Spiralia</taxon>
        <taxon>Lophotrochozoa</taxon>
        <taxon>Platyhelminthes</taxon>
        <taxon>Trematoda</taxon>
        <taxon>Digenea</taxon>
        <taxon>Strigeidida</taxon>
        <taxon>Schistosomatoidea</taxon>
        <taxon>Schistosomatidae</taxon>
        <taxon>Schistosoma</taxon>
    </lineage>
</organism>
<accession>A0A183JSD0</accession>
<dbReference type="InterPro" id="IPR018164">
    <property type="entry name" value="Ala-tRNA-synth_IIc_N"/>
</dbReference>
<evidence type="ECO:0000313" key="3">
    <source>
        <dbReference type="Proteomes" id="UP000279833"/>
    </source>
</evidence>
<dbReference type="InterPro" id="IPR018162">
    <property type="entry name" value="Ala-tRNA-ligase_IIc_anticod-bd"/>
</dbReference>
<name>A0A183JSD0_9TREM</name>
<dbReference type="Pfam" id="PF01411">
    <property type="entry name" value="tRNA-synt_2c"/>
    <property type="match status" value="1"/>
</dbReference>
<reference evidence="2 3" key="2">
    <citation type="submission" date="2018-11" db="EMBL/GenBank/DDBJ databases">
        <authorList>
            <consortium name="Pathogen Informatics"/>
        </authorList>
    </citation>
    <scope>NUCLEOTIDE SEQUENCE [LARGE SCALE GENOMIC DNA]</scope>
    <source>
        <strain evidence="2">Dakar</strain>
        <strain evidence="3">Dakar, Senegal</strain>
    </source>
</reference>
<sequence length="132" mass="15563">IKELINEEEEQFLVTLKRGRRFLDRVIKDLKVSGSNSTTLSGEVAWGLYETYGFPLDLTQILAEEHHLKVLCSVTIFFEARHTNLYLVDKFKAYLEYCSKKFSKQLFLLRAYRNICIRICKSKMHLVSRYCT</sequence>
<gene>
    <name evidence="2" type="ORF">SCUD_LOCUS5620</name>
</gene>
<evidence type="ECO:0000313" key="2">
    <source>
        <dbReference type="EMBL" id="VDO97053.1"/>
    </source>
</evidence>
<protein>
    <submittedName>
        <fullName evidence="4">tRNA-synt_2c domain-containing protein</fullName>
    </submittedName>
</protein>
<feature type="domain" description="Alanyl-tRNA synthetase class IIc N-terminal" evidence="1">
    <location>
        <begin position="1"/>
        <end position="70"/>
    </location>
</feature>
<reference evidence="4" key="1">
    <citation type="submission" date="2016-06" db="UniProtKB">
        <authorList>
            <consortium name="WormBaseParasite"/>
        </authorList>
    </citation>
    <scope>IDENTIFICATION</scope>
</reference>
<dbReference type="WBParaSite" id="SCUD_0000562001-mRNA-1">
    <property type="protein sequence ID" value="SCUD_0000562001-mRNA-1"/>
    <property type="gene ID" value="SCUD_0000562001"/>
</dbReference>
<dbReference type="PANTHER" id="PTHR11777:SF9">
    <property type="entry name" value="ALANINE--TRNA LIGASE, CYTOPLASMIC"/>
    <property type="match status" value="1"/>
</dbReference>
<dbReference type="EMBL" id="UZAK01009596">
    <property type="protein sequence ID" value="VDO97053.1"/>
    <property type="molecule type" value="Genomic_DNA"/>
</dbReference>
<dbReference type="GO" id="GO:0002161">
    <property type="term" value="F:aminoacyl-tRNA deacylase activity"/>
    <property type="evidence" value="ECO:0007669"/>
    <property type="project" value="TreeGrafter"/>
</dbReference>